<feature type="region of interest" description="Disordered" evidence="1">
    <location>
        <begin position="90"/>
        <end position="212"/>
    </location>
</feature>
<proteinExistence type="predicted"/>
<gene>
    <name evidence="2" type="ORF">FOZ60_010546</name>
</gene>
<dbReference type="AlphaFoldDB" id="A0A7J6PCB9"/>
<organism evidence="2 3">
    <name type="scientific">Perkinsus olseni</name>
    <name type="common">Perkinsus atlanticus</name>
    <dbReference type="NCBI Taxonomy" id="32597"/>
    <lineage>
        <taxon>Eukaryota</taxon>
        <taxon>Sar</taxon>
        <taxon>Alveolata</taxon>
        <taxon>Perkinsozoa</taxon>
        <taxon>Perkinsea</taxon>
        <taxon>Perkinsida</taxon>
        <taxon>Perkinsidae</taxon>
        <taxon>Perkinsus</taxon>
    </lineage>
</organism>
<comment type="caution">
    <text evidence="2">The sequence shown here is derived from an EMBL/GenBank/DDBJ whole genome shotgun (WGS) entry which is preliminary data.</text>
</comment>
<accession>A0A7J6PCB9</accession>
<reference evidence="2 3" key="1">
    <citation type="submission" date="2020-04" db="EMBL/GenBank/DDBJ databases">
        <title>Perkinsus olseni comparative genomics.</title>
        <authorList>
            <person name="Bogema D.R."/>
        </authorList>
    </citation>
    <scope>NUCLEOTIDE SEQUENCE [LARGE SCALE GENOMIC DNA]</scope>
    <source>
        <strain evidence="2">00978-12</strain>
    </source>
</reference>
<feature type="compositionally biased region" description="Basic and acidic residues" evidence="1">
    <location>
        <begin position="1"/>
        <end position="11"/>
    </location>
</feature>
<protein>
    <submittedName>
        <fullName evidence="2">Uncharacterized protein</fullName>
    </submittedName>
</protein>
<evidence type="ECO:0000313" key="2">
    <source>
        <dbReference type="EMBL" id="KAF4693622.1"/>
    </source>
</evidence>
<evidence type="ECO:0000256" key="1">
    <source>
        <dbReference type="SAM" id="MobiDB-lite"/>
    </source>
</evidence>
<name>A0A7J6PCB9_PEROL</name>
<dbReference type="EMBL" id="JABANP010000043">
    <property type="protein sequence ID" value="KAF4693622.1"/>
    <property type="molecule type" value="Genomic_DNA"/>
</dbReference>
<feature type="non-terminal residue" evidence="2">
    <location>
        <position position="266"/>
    </location>
</feature>
<dbReference type="Proteomes" id="UP000541610">
    <property type="component" value="Unassembled WGS sequence"/>
</dbReference>
<dbReference type="OrthoDB" id="10384363at2759"/>
<feature type="region of interest" description="Disordered" evidence="1">
    <location>
        <begin position="1"/>
        <end position="23"/>
    </location>
</feature>
<feature type="compositionally biased region" description="Basic and acidic residues" evidence="1">
    <location>
        <begin position="194"/>
        <end position="205"/>
    </location>
</feature>
<feature type="compositionally biased region" description="Basic and acidic residues" evidence="1">
    <location>
        <begin position="92"/>
        <end position="119"/>
    </location>
</feature>
<feature type="compositionally biased region" description="Polar residues" evidence="1">
    <location>
        <begin position="122"/>
        <end position="131"/>
    </location>
</feature>
<evidence type="ECO:0000313" key="3">
    <source>
        <dbReference type="Proteomes" id="UP000541610"/>
    </source>
</evidence>
<sequence>MSRHPLERPTEGLEVPDSGTEPQLAGRAAAIRVVATGVEASFAELKCRTSRLRRITEDLRWRPILGAMNDNSVCSVKRISDKLREPLSFSTMEDKDRLERDEHQLDRKPASSAPLDRHNASPLGTNGQSSPPKLHRNEEGRHALRLSPATSLLRSEPRRNISPPRPARTPPNLGMPPAGNGRKRAVRGRASSPKRPEVEMVRDQPQRGTVQQERVCALAPAVPIDVGSSDRPPADVFCDPSAATAVWESHLPFLIDPTEGGGTEGA</sequence>